<dbReference type="AlphaFoldDB" id="A0A3M7PB55"/>
<keyword evidence="2" id="KW-1185">Reference proteome</keyword>
<comment type="caution">
    <text evidence="1">The sequence shown here is derived from an EMBL/GenBank/DDBJ whole genome shotgun (WGS) entry which is preliminary data.</text>
</comment>
<reference evidence="1 2" key="1">
    <citation type="journal article" date="2018" name="Sci. Rep.">
        <title>Genomic signatures of local adaptation to the degree of environmental predictability in rotifers.</title>
        <authorList>
            <person name="Franch-Gras L."/>
            <person name="Hahn C."/>
            <person name="Garcia-Roger E.M."/>
            <person name="Carmona M.J."/>
            <person name="Serra M."/>
            <person name="Gomez A."/>
        </authorList>
    </citation>
    <scope>NUCLEOTIDE SEQUENCE [LARGE SCALE GENOMIC DNA]</scope>
    <source>
        <strain evidence="1">HYR1</strain>
    </source>
</reference>
<sequence>MSFNDNCSELKQSWNHFNFDPNSEQCPQILIPDFAKSILDSWGTNRCVFFQAISCHDYTQSFLFRQTS</sequence>
<accession>A0A3M7PB55</accession>
<name>A0A3M7PB55_BRAPC</name>
<proteinExistence type="predicted"/>
<dbReference type="EMBL" id="REGN01012316">
    <property type="protein sequence ID" value="RMZ96000.1"/>
    <property type="molecule type" value="Genomic_DNA"/>
</dbReference>
<evidence type="ECO:0000313" key="1">
    <source>
        <dbReference type="EMBL" id="RMZ96000.1"/>
    </source>
</evidence>
<gene>
    <name evidence="1" type="ORF">BpHYR1_013749</name>
</gene>
<protein>
    <submittedName>
        <fullName evidence="1">Uncharacterized protein</fullName>
    </submittedName>
</protein>
<evidence type="ECO:0000313" key="2">
    <source>
        <dbReference type="Proteomes" id="UP000276133"/>
    </source>
</evidence>
<organism evidence="1 2">
    <name type="scientific">Brachionus plicatilis</name>
    <name type="common">Marine rotifer</name>
    <name type="synonym">Brachionus muelleri</name>
    <dbReference type="NCBI Taxonomy" id="10195"/>
    <lineage>
        <taxon>Eukaryota</taxon>
        <taxon>Metazoa</taxon>
        <taxon>Spiralia</taxon>
        <taxon>Gnathifera</taxon>
        <taxon>Rotifera</taxon>
        <taxon>Eurotatoria</taxon>
        <taxon>Monogononta</taxon>
        <taxon>Pseudotrocha</taxon>
        <taxon>Ploima</taxon>
        <taxon>Brachionidae</taxon>
        <taxon>Brachionus</taxon>
    </lineage>
</organism>
<dbReference type="Proteomes" id="UP000276133">
    <property type="component" value="Unassembled WGS sequence"/>
</dbReference>